<sequence>DLMRNKNYNLMVISYSFSVATFYCISVLLDQLISEHYEDDKLAGISGLVLIVCGIFGCFLSGWLMDKTHKFRLMAIVMYFLSVVGLILFWVALRMQWYYAVIASTIVMGFFMVSYVIVAIEFSAEVTYPINETASTSVLLMFGELFTVILTVASAELMEYYESDTAVICTTGGFLIVGMLVTCCFRDVRLLRYQASVVNLSIK</sequence>
<dbReference type="GO" id="GO:0015232">
    <property type="term" value="F:heme transmembrane transporter activity"/>
    <property type="evidence" value="ECO:0007669"/>
    <property type="project" value="TreeGrafter"/>
</dbReference>
<protein>
    <recommendedName>
        <fullName evidence="7">Feline leukemia virus subgroup C receptor-related protein 2</fullName>
    </recommendedName>
</protein>
<dbReference type="GO" id="GO:0016020">
    <property type="term" value="C:membrane"/>
    <property type="evidence" value="ECO:0007669"/>
    <property type="project" value="UniProtKB-SubCell"/>
</dbReference>
<feature type="transmembrane region" description="Helical" evidence="5">
    <location>
        <begin position="45"/>
        <end position="64"/>
    </location>
</feature>
<keyword evidence="4 5" id="KW-0472">Membrane</keyword>
<dbReference type="InterPro" id="IPR049680">
    <property type="entry name" value="FLVCR1-2_SLC49-like"/>
</dbReference>
<feature type="transmembrane region" description="Helical" evidence="5">
    <location>
        <begin position="97"/>
        <end position="122"/>
    </location>
</feature>
<dbReference type="InterPro" id="IPR036259">
    <property type="entry name" value="MFS_trans_sf"/>
</dbReference>
<organism evidence="6">
    <name type="scientific">Lygus hesperus</name>
    <name type="common">Western plant bug</name>
    <dbReference type="NCBI Taxonomy" id="30085"/>
    <lineage>
        <taxon>Eukaryota</taxon>
        <taxon>Metazoa</taxon>
        <taxon>Ecdysozoa</taxon>
        <taxon>Arthropoda</taxon>
        <taxon>Hexapoda</taxon>
        <taxon>Insecta</taxon>
        <taxon>Pterygota</taxon>
        <taxon>Neoptera</taxon>
        <taxon>Paraneoptera</taxon>
        <taxon>Hemiptera</taxon>
        <taxon>Heteroptera</taxon>
        <taxon>Panheteroptera</taxon>
        <taxon>Cimicomorpha</taxon>
        <taxon>Miridae</taxon>
        <taxon>Mirini</taxon>
        <taxon>Lygus</taxon>
    </lineage>
</organism>
<feature type="transmembrane region" description="Helical" evidence="5">
    <location>
        <begin position="12"/>
        <end position="33"/>
    </location>
</feature>
<feature type="transmembrane region" description="Helical" evidence="5">
    <location>
        <begin position="71"/>
        <end position="91"/>
    </location>
</feature>
<dbReference type="PANTHER" id="PTHR10924:SF4">
    <property type="entry name" value="GH15861P"/>
    <property type="match status" value="1"/>
</dbReference>
<evidence type="ECO:0000256" key="2">
    <source>
        <dbReference type="ARBA" id="ARBA00022692"/>
    </source>
</evidence>
<evidence type="ECO:0000256" key="1">
    <source>
        <dbReference type="ARBA" id="ARBA00004141"/>
    </source>
</evidence>
<dbReference type="GO" id="GO:0020037">
    <property type="term" value="F:heme binding"/>
    <property type="evidence" value="ECO:0007669"/>
    <property type="project" value="TreeGrafter"/>
</dbReference>
<dbReference type="Gene3D" id="1.20.1250.20">
    <property type="entry name" value="MFS general substrate transporter like domains"/>
    <property type="match status" value="1"/>
</dbReference>
<feature type="non-terminal residue" evidence="6">
    <location>
        <position position="203"/>
    </location>
</feature>
<comment type="subcellular location">
    <subcellularLocation>
        <location evidence="1">Membrane</location>
        <topology evidence="1">Multi-pass membrane protein</topology>
    </subcellularLocation>
</comment>
<dbReference type="GO" id="GO:0097037">
    <property type="term" value="P:heme export"/>
    <property type="evidence" value="ECO:0007669"/>
    <property type="project" value="TreeGrafter"/>
</dbReference>
<accession>A0A0K8S4D4</accession>
<evidence type="ECO:0000256" key="3">
    <source>
        <dbReference type="ARBA" id="ARBA00022989"/>
    </source>
</evidence>
<evidence type="ECO:0008006" key="7">
    <source>
        <dbReference type="Google" id="ProtNLM"/>
    </source>
</evidence>
<keyword evidence="2 5" id="KW-0812">Transmembrane</keyword>
<dbReference type="Pfam" id="PF07690">
    <property type="entry name" value="MFS_1"/>
    <property type="match status" value="1"/>
</dbReference>
<evidence type="ECO:0000313" key="6">
    <source>
        <dbReference type="EMBL" id="JAG48162.1"/>
    </source>
</evidence>
<proteinExistence type="predicted"/>
<dbReference type="AlphaFoldDB" id="A0A0K8S4D4"/>
<evidence type="ECO:0000256" key="5">
    <source>
        <dbReference type="SAM" id="Phobius"/>
    </source>
</evidence>
<name>A0A0K8S4D4_LYGHE</name>
<dbReference type="InterPro" id="IPR011701">
    <property type="entry name" value="MFS"/>
</dbReference>
<feature type="transmembrane region" description="Helical" evidence="5">
    <location>
        <begin position="165"/>
        <end position="185"/>
    </location>
</feature>
<evidence type="ECO:0000256" key="4">
    <source>
        <dbReference type="ARBA" id="ARBA00023136"/>
    </source>
</evidence>
<feature type="transmembrane region" description="Helical" evidence="5">
    <location>
        <begin position="134"/>
        <end position="153"/>
    </location>
</feature>
<keyword evidence="3 5" id="KW-1133">Transmembrane helix</keyword>
<feature type="non-terminal residue" evidence="6">
    <location>
        <position position="1"/>
    </location>
</feature>
<dbReference type="EMBL" id="GBRD01017665">
    <property type="protein sequence ID" value="JAG48162.1"/>
    <property type="molecule type" value="Transcribed_RNA"/>
</dbReference>
<reference evidence="6" key="1">
    <citation type="submission" date="2014-09" db="EMBL/GenBank/DDBJ databases">
        <authorList>
            <person name="Magalhaes I.L.F."/>
            <person name="Oliveira U."/>
            <person name="Santos F.R."/>
            <person name="Vidigal T.H.D.A."/>
            <person name="Brescovit A.D."/>
            <person name="Santos A.J."/>
        </authorList>
    </citation>
    <scope>NUCLEOTIDE SEQUENCE</scope>
</reference>
<dbReference type="SUPFAM" id="SSF103473">
    <property type="entry name" value="MFS general substrate transporter"/>
    <property type="match status" value="1"/>
</dbReference>
<dbReference type="PANTHER" id="PTHR10924">
    <property type="entry name" value="MAJOR FACILITATOR SUPERFAMILY PROTEIN-RELATED"/>
    <property type="match status" value="1"/>
</dbReference>